<protein>
    <recommendedName>
        <fullName evidence="1">Reverse transcriptase zinc-binding domain-containing protein</fullName>
    </recommendedName>
</protein>
<keyword evidence="3" id="KW-1185">Reference proteome</keyword>
<reference evidence="2" key="1">
    <citation type="submission" date="2020-05" db="EMBL/GenBank/DDBJ databases">
        <title>WGS assembly of Panicum virgatum.</title>
        <authorList>
            <person name="Lovell J.T."/>
            <person name="Jenkins J."/>
            <person name="Shu S."/>
            <person name="Juenger T.E."/>
            <person name="Schmutz J."/>
        </authorList>
    </citation>
    <scope>NUCLEOTIDE SEQUENCE</scope>
    <source>
        <strain evidence="2">AP13</strain>
    </source>
</reference>
<evidence type="ECO:0000313" key="2">
    <source>
        <dbReference type="EMBL" id="KAG2647385.1"/>
    </source>
</evidence>
<feature type="domain" description="Reverse transcriptase zinc-binding" evidence="1">
    <location>
        <begin position="144"/>
        <end position="228"/>
    </location>
</feature>
<proteinExistence type="predicted"/>
<dbReference type="Pfam" id="PF13966">
    <property type="entry name" value="zf-RVT"/>
    <property type="match status" value="1"/>
</dbReference>
<evidence type="ECO:0000313" key="3">
    <source>
        <dbReference type="Proteomes" id="UP000823388"/>
    </source>
</evidence>
<gene>
    <name evidence="2" type="ORF">PVAP13_2KG573559</name>
</gene>
<comment type="caution">
    <text evidence="2">The sequence shown here is derived from an EMBL/GenBank/DDBJ whole genome shotgun (WGS) entry which is preliminary data.</text>
</comment>
<sequence length="313" mass="36063">MPAWVREEIESICRKFFWAGKDSSIRGKCMVNWPTLARPTELASTTITVGSGRTTLFWVDNWLDGQAISDLAPTLFAAVSKRVRSKLTVAEAMQNRQWVRGIQGGLSVMAIAEYLQLWLRLDNVHLQPHQDDQCIWRWTNNGQYSAKSAYLMLHQGSATFPGHKLIWQTWAPLKVKIFLWLAFRQRHWTADRRARHGLETHTNCPLCDQEPETSDHLFASCTVTLQVWFAIFATLGVDLSLPRVVCSIRERWQEFRTLLPGSLQKGFDTLFALVCWWIWKERNGRIFRAQVSTIPQMLFSIKSEAELWVLAGA</sequence>
<dbReference type="EMBL" id="CM029039">
    <property type="protein sequence ID" value="KAG2647385.1"/>
    <property type="molecule type" value="Genomic_DNA"/>
</dbReference>
<dbReference type="PANTHER" id="PTHR36617:SF17">
    <property type="entry name" value="OS01G0114800 PROTEIN"/>
    <property type="match status" value="1"/>
</dbReference>
<dbReference type="AlphaFoldDB" id="A0A8T0WJ85"/>
<dbReference type="PANTHER" id="PTHR36617">
    <property type="entry name" value="PROTEIN, PUTATIVE-RELATED"/>
    <property type="match status" value="1"/>
</dbReference>
<evidence type="ECO:0000259" key="1">
    <source>
        <dbReference type="Pfam" id="PF13966"/>
    </source>
</evidence>
<dbReference type="Proteomes" id="UP000823388">
    <property type="component" value="Chromosome 2K"/>
</dbReference>
<organism evidence="2 3">
    <name type="scientific">Panicum virgatum</name>
    <name type="common">Blackwell switchgrass</name>
    <dbReference type="NCBI Taxonomy" id="38727"/>
    <lineage>
        <taxon>Eukaryota</taxon>
        <taxon>Viridiplantae</taxon>
        <taxon>Streptophyta</taxon>
        <taxon>Embryophyta</taxon>
        <taxon>Tracheophyta</taxon>
        <taxon>Spermatophyta</taxon>
        <taxon>Magnoliopsida</taxon>
        <taxon>Liliopsida</taxon>
        <taxon>Poales</taxon>
        <taxon>Poaceae</taxon>
        <taxon>PACMAD clade</taxon>
        <taxon>Panicoideae</taxon>
        <taxon>Panicodae</taxon>
        <taxon>Paniceae</taxon>
        <taxon>Panicinae</taxon>
        <taxon>Panicum</taxon>
        <taxon>Panicum sect. Hiantes</taxon>
    </lineage>
</organism>
<accession>A0A8T0WJ85</accession>
<name>A0A8T0WJ85_PANVG</name>
<dbReference type="InterPro" id="IPR026960">
    <property type="entry name" value="RVT-Znf"/>
</dbReference>